<dbReference type="InterPro" id="IPR036689">
    <property type="entry name" value="ESAT-6-like_sf"/>
</dbReference>
<evidence type="ECO:0000313" key="2">
    <source>
        <dbReference type="EMBL" id="ROR96214.1"/>
    </source>
</evidence>
<accession>A0A3N2D9T1</accession>
<feature type="region of interest" description="Disordered" evidence="1">
    <location>
        <begin position="1"/>
        <end position="29"/>
    </location>
</feature>
<comment type="caution">
    <text evidence="2">The sequence shown here is derived from an EMBL/GenBank/DDBJ whole genome shotgun (WGS) entry which is preliminary data.</text>
</comment>
<dbReference type="EMBL" id="RKHQ01000001">
    <property type="protein sequence ID" value="ROR96214.1"/>
    <property type="molecule type" value="Genomic_DNA"/>
</dbReference>
<protein>
    <recommendedName>
        <fullName evidence="4">WXG100 family type VII secretion target</fullName>
    </recommendedName>
</protein>
<dbReference type="Proteomes" id="UP000275356">
    <property type="component" value="Unassembled WGS sequence"/>
</dbReference>
<reference evidence="2 3" key="1">
    <citation type="submission" date="2018-11" db="EMBL/GenBank/DDBJ databases">
        <title>Sequencing the genomes of 1000 actinobacteria strains.</title>
        <authorList>
            <person name="Klenk H.-P."/>
        </authorList>
    </citation>
    <scope>NUCLEOTIDE SEQUENCE [LARGE SCALE GENOMIC DNA]</scope>
    <source>
        <strain evidence="2 3">DSM 13521</strain>
    </source>
</reference>
<feature type="compositionally biased region" description="Polar residues" evidence="1">
    <location>
        <begin position="66"/>
        <end position="77"/>
    </location>
</feature>
<dbReference type="AlphaFoldDB" id="A0A3N2D9T1"/>
<dbReference type="OrthoDB" id="5244663at2"/>
<evidence type="ECO:0008006" key="4">
    <source>
        <dbReference type="Google" id="ProtNLM"/>
    </source>
</evidence>
<dbReference type="RefSeq" id="WP_123738428.1">
    <property type="nucleotide sequence ID" value="NZ_CALFQU010000009.1"/>
</dbReference>
<gene>
    <name evidence="2" type="ORF">EDD28_0793</name>
</gene>
<evidence type="ECO:0000313" key="3">
    <source>
        <dbReference type="Proteomes" id="UP000275356"/>
    </source>
</evidence>
<feature type="region of interest" description="Disordered" evidence="1">
    <location>
        <begin position="62"/>
        <end position="94"/>
    </location>
</feature>
<sequence>MSQSYDRSTFYGIDTQATRDGATSMQGNADDLGSMVQDISSLLGEVLWIGPAAQRFKGEWDGSMRPQMQQAADSLQANAAEMRRRADAQDAASA</sequence>
<evidence type="ECO:0000256" key="1">
    <source>
        <dbReference type="SAM" id="MobiDB-lite"/>
    </source>
</evidence>
<proteinExistence type="predicted"/>
<dbReference type="SUPFAM" id="SSF140453">
    <property type="entry name" value="EsxAB dimer-like"/>
    <property type="match status" value="1"/>
</dbReference>
<name>A0A3N2D9T1_9MICO</name>
<feature type="compositionally biased region" description="Polar residues" evidence="1">
    <location>
        <begin position="15"/>
        <end position="27"/>
    </location>
</feature>
<keyword evidence="3" id="KW-1185">Reference proteome</keyword>
<organism evidence="2 3">
    <name type="scientific">Salana multivorans</name>
    <dbReference type="NCBI Taxonomy" id="120377"/>
    <lineage>
        <taxon>Bacteria</taxon>
        <taxon>Bacillati</taxon>
        <taxon>Actinomycetota</taxon>
        <taxon>Actinomycetes</taxon>
        <taxon>Micrococcales</taxon>
        <taxon>Beutenbergiaceae</taxon>
        <taxon>Salana</taxon>
    </lineage>
</organism>
<dbReference type="Gene3D" id="1.10.287.1060">
    <property type="entry name" value="ESAT-6-like"/>
    <property type="match status" value="1"/>
</dbReference>